<dbReference type="PANTHER" id="PTHR45846">
    <property type="entry name" value="TRNA-DIHYDROURIDINE(47) SYNTHASE [NAD(P)(+)]-LIKE"/>
    <property type="match status" value="1"/>
</dbReference>
<comment type="catalytic activity">
    <reaction evidence="11">
        <text>a 5,6-dihydrouridine in tRNA + NAD(+) = a uridine in tRNA + NADH + H(+)</text>
        <dbReference type="Rhea" id="RHEA:54452"/>
        <dbReference type="Rhea" id="RHEA-COMP:13339"/>
        <dbReference type="Rhea" id="RHEA-COMP:13887"/>
        <dbReference type="ChEBI" id="CHEBI:15378"/>
        <dbReference type="ChEBI" id="CHEBI:57540"/>
        <dbReference type="ChEBI" id="CHEBI:57945"/>
        <dbReference type="ChEBI" id="CHEBI:65315"/>
        <dbReference type="ChEBI" id="CHEBI:74443"/>
    </reaction>
</comment>
<dbReference type="Gene3D" id="3.20.20.70">
    <property type="entry name" value="Aldolase class I"/>
    <property type="match status" value="1"/>
</dbReference>
<keyword evidence="5 12" id="KW-0288">FMN</keyword>
<keyword evidence="8" id="KW-0694">RNA-binding</keyword>
<comment type="cofactor">
    <cofactor evidence="1 12">
        <name>FMN</name>
        <dbReference type="ChEBI" id="CHEBI:58210"/>
    </cofactor>
</comment>
<comment type="caution">
    <text evidence="14">The sequence shown here is derived from an EMBL/GenBank/DDBJ whole genome shotgun (WGS) entry which is preliminary data.</text>
</comment>
<dbReference type="EMBL" id="JAEPRJ010000001">
    <property type="protein sequence ID" value="MBK5898135.1"/>
    <property type="molecule type" value="Genomic_DNA"/>
</dbReference>
<name>A0ABS1J288_9FIRM</name>
<dbReference type="InterPro" id="IPR024036">
    <property type="entry name" value="tRNA-dHydroUridine_Synthase_C"/>
</dbReference>
<evidence type="ECO:0000256" key="2">
    <source>
        <dbReference type="ARBA" id="ARBA00002790"/>
    </source>
</evidence>
<gene>
    <name evidence="14" type="primary">dusB</name>
    <name evidence="14" type="ORF">JJN12_10165</name>
</gene>
<protein>
    <recommendedName>
        <fullName evidence="12">tRNA-dihydrouridine synthase</fullName>
        <ecNumber evidence="12">1.3.1.-</ecNumber>
    </recommendedName>
</protein>
<dbReference type="PANTHER" id="PTHR45846:SF1">
    <property type="entry name" value="TRNA-DIHYDROURIDINE(47) SYNTHASE [NAD(P)(+)]-LIKE"/>
    <property type="match status" value="1"/>
</dbReference>
<organism evidence="14 15">
    <name type="scientific">Catonella massiliensis</name>
    <dbReference type="NCBI Taxonomy" id="2799636"/>
    <lineage>
        <taxon>Bacteria</taxon>
        <taxon>Bacillati</taxon>
        <taxon>Bacillota</taxon>
        <taxon>Clostridia</taxon>
        <taxon>Lachnospirales</taxon>
        <taxon>Lachnospiraceae</taxon>
        <taxon>Catonella</taxon>
    </lineage>
</organism>
<dbReference type="PIRSF" id="PIRSF006621">
    <property type="entry name" value="Dus"/>
    <property type="match status" value="1"/>
</dbReference>
<dbReference type="InterPro" id="IPR035587">
    <property type="entry name" value="DUS-like_FMN-bd"/>
</dbReference>
<evidence type="ECO:0000256" key="8">
    <source>
        <dbReference type="ARBA" id="ARBA00022884"/>
    </source>
</evidence>
<evidence type="ECO:0000256" key="1">
    <source>
        <dbReference type="ARBA" id="ARBA00001917"/>
    </source>
</evidence>
<dbReference type="PROSITE" id="PS01136">
    <property type="entry name" value="UPF0034"/>
    <property type="match status" value="1"/>
</dbReference>
<dbReference type="Pfam" id="PF01207">
    <property type="entry name" value="Dus"/>
    <property type="match status" value="1"/>
</dbReference>
<evidence type="ECO:0000256" key="6">
    <source>
        <dbReference type="ARBA" id="ARBA00022694"/>
    </source>
</evidence>
<evidence type="ECO:0000313" key="14">
    <source>
        <dbReference type="EMBL" id="MBK5898135.1"/>
    </source>
</evidence>
<evidence type="ECO:0000256" key="10">
    <source>
        <dbReference type="ARBA" id="ARBA00048205"/>
    </source>
</evidence>
<keyword evidence="15" id="KW-1185">Reference proteome</keyword>
<dbReference type="Proteomes" id="UP000604730">
    <property type="component" value="Unassembled WGS sequence"/>
</dbReference>
<proteinExistence type="inferred from homology"/>
<dbReference type="InterPro" id="IPR004652">
    <property type="entry name" value="DusB-like"/>
</dbReference>
<keyword evidence="7" id="KW-0521">NADP</keyword>
<comment type="similarity">
    <text evidence="12">Belongs to the dus family.</text>
</comment>
<dbReference type="SUPFAM" id="SSF51395">
    <property type="entry name" value="FMN-linked oxidoreductases"/>
    <property type="match status" value="1"/>
</dbReference>
<evidence type="ECO:0000256" key="4">
    <source>
        <dbReference type="ARBA" id="ARBA00022630"/>
    </source>
</evidence>
<dbReference type="InterPro" id="IPR001269">
    <property type="entry name" value="DUS_fam"/>
</dbReference>
<dbReference type="CDD" id="cd02801">
    <property type="entry name" value="DUS_like_FMN"/>
    <property type="match status" value="1"/>
</dbReference>
<dbReference type="EC" id="1.3.1.-" evidence="12"/>
<accession>A0ABS1J288</accession>
<keyword evidence="6 12" id="KW-0819">tRNA processing</keyword>
<comment type="catalytic activity">
    <reaction evidence="10">
        <text>a 5,6-dihydrouridine in tRNA + NADP(+) = a uridine in tRNA + NADPH + H(+)</text>
        <dbReference type="Rhea" id="RHEA:23624"/>
        <dbReference type="Rhea" id="RHEA-COMP:13339"/>
        <dbReference type="Rhea" id="RHEA-COMP:13887"/>
        <dbReference type="ChEBI" id="CHEBI:15378"/>
        <dbReference type="ChEBI" id="CHEBI:57783"/>
        <dbReference type="ChEBI" id="CHEBI:58349"/>
        <dbReference type="ChEBI" id="CHEBI:65315"/>
        <dbReference type="ChEBI" id="CHEBI:74443"/>
    </reaction>
</comment>
<feature type="domain" description="DUS-like FMN-binding" evidence="13">
    <location>
        <begin position="17"/>
        <end position="316"/>
    </location>
</feature>
<dbReference type="RefSeq" id="WP_208429572.1">
    <property type="nucleotide sequence ID" value="NZ_JAEPRJ010000001.1"/>
</dbReference>
<evidence type="ECO:0000313" key="15">
    <source>
        <dbReference type="Proteomes" id="UP000604730"/>
    </source>
</evidence>
<keyword evidence="4 12" id="KW-0285">Flavoprotein</keyword>
<evidence type="ECO:0000256" key="7">
    <source>
        <dbReference type="ARBA" id="ARBA00022857"/>
    </source>
</evidence>
<dbReference type="InterPro" id="IPR018517">
    <property type="entry name" value="tRNA_hU_synthase_CS"/>
</dbReference>
<evidence type="ECO:0000256" key="12">
    <source>
        <dbReference type="PIRNR" id="PIRNR006621"/>
    </source>
</evidence>
<reference evidence="14 15" key="1">
    <citation type="submission" date="2021-01" db="EMBL/GenBank/DDBJ databases">
        <title>Isolation and description of Catonella massiliensis sp. nov., a novel Catonella species, isolated from a stable periodontitis subject.</title>
        <authorList>
            <person name="Antezack A."/>
            <person name="Boxberger M."/>
            <person name="La Scola B."/>
            <person name="Monnet-Corti V."/>
        </authorList>
    </citation>
    <scope>NUCLEOTIDE SEQUENCE [LARGE SCALE GENOMIC DNA]</scope>
    <source>
        <strain evidence="14 15">Marseille-Q4567</strain>
    </source>
</reference>
<evidence type="ECO:0000256" key="5">
    <source>
        <dbReference type="ARBA" id="ARBA00022643"/>
    </source>
</evidence>
<evidence type="ECO:0000256" key="9">
    <source>
        <dbReference type="ARBA" id="ARBA00023002"/>
    </source>
</evidence>
<comment type="function">
    <text evidence="2 12">Catalyzes the synthesis of 5,6-dihydrouridine (D), a modified base found in the D-loop of most tRNAs, via the reduction of the C5-C6 double bond in target uridines.</text>
</comment>
<dbReference type="Gene3D" id="1.10.1200.80">
    <property type="entry name" value="Putative flavin oxidoreducatase, domain 2"/>
    <property type="match status" value="1"/>
</dbReference>
<keyword evidence="9 12" id="KW-0560">Oxidoreductase</keyword>
<dbReference type="InterPro" id="IPR013785">
    <property type="entry name" value="Aldolase_TIM"/>
</dbReference>
<dbReference type="NCBIfam" id="TIGR00737">
    <property type="entry name" value="nifR3_yhdG"/>
    <property type="match status" value="1"/>
</dbReference>
<sequence>MKGFKIGDVELNGRLVLGPMAGVTDLPFRVLCKENGVALTYTEMVSAKGFKYKNKNTEELITVDERERPTSLQIFGSDADIMGEMAAAINDRNFDILDVNMGCPVPKVVNNGEGSALMETPEKIAEIIKSLKKNSKKPVTIKIRAGFTVANKNAVEVAKIAEAAGVDAIAVHGRTRSQYYSGKADWEIIRAVKEAVSIPIIGNGDVVTELDAKRMLEETGCDGIMIARGARGNPWIFNRINAYLERGEILPPPTADEFLSMILRQATWMIEYKGLYTGVREMRKHIAWFTAGYPNSTKLRGEVNKLETYEDLQRLMENYVDSIRTSRAFER</sequence>
<evidence type="ECO:0000256" key="3">
    <source>
        <dbReference type="ARBA" id="ARBA00022555"/>
    </source>
</evidence>
<evidence type="ECO:0000256" key="11">
    <source>
        <dbReference type="ARBA" id="ARBA00048802"/>
    </source>
</evidence>
<evidence type="ECO:0000259" key="13">
    <source>
        <dbReference type="Pfam" id="PF01207"/>
    </source>
</evidence>
<keyword evidence="3" id="KW-0820">tRNA-binding</keyword>